<dbReference type="CDD" id="cd02136">
    <property type="entry name" value="PnbA_NfnB-like"/>
    <property type="match status" value="1"/>
</dbReference>
<comment type="cofactor">
    <cofactor evidence="1">
        <name>FMN</name>
        <dbReference type="ChEBI" id="CHEBI:58210"/>
    </cofactor>
</comment>
<dbReference type="Pfam" id="PF00881">
    <property type="entry name" value="Nitroreductase"/>
    <property type="match status" value="1"/>
</dbReference>
<feature type="domain" description="Nitroreductase" evidence="6">
    <location>
        <begin position="8"/>
        <end position="197"/>
    </location>
</feature>
<sequence>MDVQDAVTSRYTCRAFLDTPVSIDTVRDILTTASRAPSGGNVQPWHVYTLAGEDLKALKAKVVPRAIETPRGEGAEYQVYPAELKQPYHGRRFEVGELLYRSINVPREDKASRFKQFARNAEFFGAPVAMFVTTDRQMGPPQWSDLGMFIQNVLLLARKHGLHTCAQEYWTNWHKTVGTFLDLPAEQILFCGIALGYEDTSAPINSWRAPRVPVSEFATFRGF</sequence>
<accession>A0A0S3PZA8</accession>
<dbReference type="KEGG" id="vgo:GJW-30_1_03771"/>
<evidence type="ECO:0000256" key="5">
    <source>
        <dbReference type="ARBA" id="ARBA00023002"/>
    </source>
</evidence>
<dbReference type="PANTHER" id="PTHR43673:SF2">
    <property type="entry name" value="NITROREDUCTASE"/>
    <property type="match status" value="1"/>
</dbReference>
<organism evidence="7 8">
    <name type="scientific">Variibacter gotjawalensis</name>
    <dbReference type="NCBI Taxonomy" id="1333996"/>
    <lineage>
        <taxon>Bacteria</taxon>
        <taxon>Pseudomonadati</taxon>
        <taxon>Pseudomonadota</taxon>
        <taxon>Alphaproteobacteria</taxon>
        <taxon>Hyphomicrobiales</taxon>
        <taxon>Nitrobacteraceae</taxon>
        <taxon>Variibacter</taxon>
    </lineage>
</organism>
<dbReference type="EMBL" id="AP014946">
    <property type="protein sequence ID" value="BAT61214.1"/>
    <property type="molecule type" value="Genomic_DNA"/>
</dbReference>
<dbReference type="OrthoDB" id="9802510at2"/>
<name>A0A0S3PZA8_9BRAD</name>
<protein>
    <recommendedName>
        <fullName evidence="6">Nitroreductase domain-containing protein</fullName>
    </recommendedName>
</protein>
<dbReference type="PANTHER" id="PTHR43673">
    <property type="entry name" value="NAD(P)H NITROREDUCTASE YDGI-RELATED"/>
    <property type="match status" value="1"/>
</dbReference>
<keyword evidence="5" id="KW-0560">Oxidoreductase</keyword>
<keyword evidence="3" id="KW-0285">Flavoprotein</keyword>
<proteinExistence type="inferred from homology"/>
<reference evidence="7 8" key="1">
    <citation type="submission" date="2015-08" db="EMBL/GenBank/DDBJ databases">
        <title>Investigation of the bacterial diversity of lava forest soil.</title>
        <authorList>
            <person name="Lee J.S."/>
        </authorList>
    </citation>
    <scope>NUCLEOTIDE SEQUENCE [LARGE SCALE GENOMIC DNA]</scope>
    <source>
        <strain evidence="7 8">GJW-30</strain>
    </source>
</reference>
<dbReference type="InterPro" id="IPR000415">
    <property type="entry name" value="Nitroreductase-like"/>
</dbReference>
<dbReference type="RefSeq" id="WP_096357942.1">
    <property type="nucleotide sequence ID" value="NZ_AP014946.1"/>
</dbReference>
<keyword evidence="4" id="KW-0288">FMN</keyword>
<dbReference type="GO" id="GO:0016491">
    <property type="term" value="F:oxidoreductase activity"/>
    <property type="evidence" value="ECO:0007669"/>
    <property type="project" value="UniProtKB-KW"/>
</dbReference>
<dbReference type="SUPFAM" id="SSF55469">
    <property type="entry name" value="FMN-dependent nitroreductase-like"/>
    <property type="match status" value="1"/>
</dbReference>
<dbReference type="InterPro" id="IPR029479">
    <property type="entry name" value="Nitroreductase"/>
</dbReference>
<evidence type="ECO:0000313" key="8">
    <source>
        <dbReference type="Proteomes" id="UP000236884"/>
    </source>
</evidence>
<dbReference type="Gene3D" id="3.40.109.10">
    <property type="entry name" value="NADH Oxidase"/>
    <property type="match status" value="1"/>
</dbReference>
<evidence type="ECO:0000259" key="6">
    <source>
        <dbReference type="Pfam" id="PF00881"/>
    </source>
</evidence>
<dbReference type="AlphaFoldDB" id="A0A0S3PZA8"/>
<evidence type="ECO:0000256" key="2">
    <source>
        <dbReference type="ARBA" id="ARBA00007118"/>
    </source>
</evidence>
<evidence type="ECO:0000313" key="7">
    <source>
        <dbReference type="EMBL" id="BAT61214.1"/>
    </source>
</evidence>
<evidence type="ECO:0000256" key="1">
    <source>
        <dbReference type="ARBA" id="ARBA00001917"/>
    </source>
</evidence>
<evidence type="ECO:0000256" key="3">
    <source>
        <dbReference type="ARBA" id="ARBA00022630"/>
    </source>
</evidence>
<dbReference type="Proteomes" id="UP000236884">
    <property type="component" value="Chromosome"/>
</dbReference>
<gene>
    <name evidence="7" type="ORF">GJW-30_1_03771</name>
</gene>
<comment type="similarity">
    <text evidence="2">Belongs to the nitroreductase family.</text>
</comment>
<evidence type="ECO:0000256" key="4">
    <source>
        <dbReference type="ARBA" id="ARBA00022643"/>
    </source>
</evidence>
<keyword evidence="8" id="KW-1185">Reference proteome</keyword>